<dbReference type="SUPFAM" id="SSF53901">
    <property type="entry name" value="Thiolase-like"/>
    <property type="match status" value="2"/>
</dbReference>
<evidence type="ECO:0000256" key="2">
    <source>
        <dbReference type="ARBA" id="ARBA00008467"/>
    </source>
</evidence>
<evidence type="ECO:0000256" key="3">
    <source>
        <dbReference type="ARBA" id="ARBA00012356"/>
    </source>
</evidence>
<dbReference type="InterPro" id="IPR020841">
    <property type="entry name" value="PKS_Beta-ketoAc_synthase_dom"/>
</dbReference>
<evidence type="ECO:0000313" key="15">
    <source>
        <dbReference type="Proteomes" id="UP001156627"/>
    </source>
</evidence>
<dbReference type="PANTHER" id="PTHR11712:SF336">
    <property type="entry name" value="3-OXOACYL-[ACYL-CARRIER-PROTEIN] SYNTHASE, MITOCHONDRIAL"/>
    <property type="match status" value="1"/>
</dbReference>
<evidence type="ECO:0000256" key="6">
    <source>
        <dbReference type="ARBA" id="ARBA00022679"/>
    </source>
</evidence>
<comment type="pathway">
    <text evidence="1 11">Lipid metabolism; fatty acid biosynthesis.</text>
</comment>
<keyword evidence="6 11" id="KW-0808">Transferase</keyword>
<name>A0ABQ5X7W6_9GAMM</name>
<dbReference type="PROSITE" id="PS52004">
    <property type="entry name" value="KS3_2"/>
    <property type="match status" value="1"/>
</dbReference>
<keyword evidence="10 11" id="KW-0012">Acyltransferase</keyword>
<evidence type="ECO:0000259" key="13">
    <source>
        <dbReference type="PROSITE" id="PS52004"/>
    </source>
</evidence>
<keyword evidence="7" id="KW-0276">Fatty acid metabolism</keyword>
<dbReference type="InterPro" id="IPR017568">
    <property type="entry name" value="3-oxoacyl-ACP_synth-2"/>
</dbReference>
<dbReference type="InterPro" id="IPR000794">
    <property type="entry name" value="Beta-ketoacyl_synthase"/>
</dbReference>
<dbReference type="PIRSF" id="PIRSF000447">
    <property type="entry name" value="KAS_II"/>
    <property type="match status" value="1"/>
</dbReference>
<comment type="caution">
    <text evidence="14">The sequence shown here is derived from an EMBL/GenBank/DDBJ whole genome shotgun (WGS) entry which is preliminary data.</text>
</comment>
<organism evidence="14 15">
    <name type="scientific">Dyella flagellata</name>
    <dbReference type="NCBI Taxonomy" id="1867833"/>
    <lineage>
        <taxon>Bacteria</taxon>
        <taxon>Pseudomonadati</taxon>
        <taxon>Pseudomonadota</taxon>
        <taxon>Gammaproteobacteria</taxon>
        <taxon>Lysobacterales</taxon>
        <taxon>Rhodanobacteraceae</taxon>
        <taxon>Dyella</taxon>
    </lineage>
</organism>
<dbReference type="Pfam" id="PF00109">
    <property type="entry name" value="ketoacyl-synt"/>
    <property type="match status" value="1"/>
</dbReference>
<dbReference type="PROSITE" id="PS00606">
    <property type="entry name" value="KS3_1"/>
    <property type="match status" value="1"/>
</dbReference>
<dbReference type="SMART" id="SM00825">
    <property type="entry name" value="PKS_KS"/>
    <property type="match status" value="1"/>
</dbReference>
<evidence type="ECO:0000256" key="8">
    <source>
        <dbReference type="ARBA" id="ARBA00023098"/>
    </source>
</evidence>
<keyword evidence="5 11" id="KW-0444">Lipid biosynthesis</keyword>
<comment type="similarity">
    <text evidence="2 11 12">Belongs to the thiolase-like superfamily. Beta-ketoacyl-ACP synthases family.</text>
</comment>
<dbReference type="CDD" id="cd00834">
    <property type="entry name" value="KAS_I_II"/>
    <property type="match status" value="1"/>
</dbReference>
<comment type="catalytic activity">
    <reaction evidence="11">
        <text>(9Z)-hexadecenoyl-[ACP] + malonyl-[ACP] + H(+) = 3-oxo-(11Z)-octadecenoyl-[ACP] + holo-[ACP] + CO2</text>
        <dbReference type="Rhea" id="RHEA:55040"/>
        <dbReference type="Rhea" id="RHEA-COMP:9623"/>
        <dbReference type="Rhea" id="RHEA-COMP:9685"/>
        <dbReference type="Rhea" id="RHEA-COMP:10800"/>
        <dbReference type="Rhea" id="RHEA-COMP:14074"/>
        <dbReference type="ChEBI" id="CHEBI:15378"/>
        <dbReference type="ChEBI" id="CHEBI:16526"/>
        <dbReference type="ChEBI" id="CHEBI:64479"/>
        <dbReference type="ChEBI" id="CHEBI:78449"/>
        <dbReference type="ChEBI" id="CHEBI:83989"/>
        <dbReference type="ChEBI" id="CHEBI:138538"/>
        <dbReference type="EC" id="2.3.1.179"/>
    </reaction>
</comment>
<feature type="domain" description="Ketosynthase family 3 (KS3)" evidence="13">
    <location>
        <begin position="19"/>
        <end position="438"/>
    </location>
</feature>
<gene>
    <name evidence="14" type="ORF">GCM10007898_02060</name>
</gene>
<dbReference type="PANTHER" id="PTHR11712">
    <property type="entry name" value="POLYKETIDE SYNTHASE-RELATED"/>
    <property type="match status" value="1"/>
</dbReference>
<evidence type="ECO:0000256" key="11">
    <source>
        <dbReference type="PIRNR" id="PIRNR000447"/>
    </source>
</evidence>
<dbReference type="RefSeq" id="WP_284330036.1">
    <property type="nucleotide sequence ID" value="NZ_BSOA01000002.1"/>
</dbReference>
<comment type="catalytic activity">
    <reaction evidence="11">
        <text>a fatty acyl-[ACP] + malonyl-[ACP] + H(+) = a 3-oxoacyl-[ACP] + holo-[ACP] + CO2</text>
        <dbReference type="Rhea" id="RHEA:22836"/>
        <dbReference type="Rhea" id="RHEA-COMP:9623"/>
        <dbReference type="Rhea" id="RHEA-COMP:9685"/>
        <dbReference type="Rhea" id="RHEA-COMP:9916"/>
        <dbReference type="Rhea" id="RHEA-COMP:14125"/>
        <dbReference type="ChEBI" id="CHEBI:15378"/>
        <dbReference type="ChEBI" id="CHEBI:16526"/>
        <dbReference type="ChEBI" id="CHEBI:64479"/>
        <dbReference type="ChEBI" id="CHEBI:78449"/>
        <dbReference type="ChEBI" id="CHEBI:78776"/>
        <dbReference type="ChEBI" id="CHEBI:138651"/>
    </reaction>
</comment>
<dbReference type="EC" id="2.3.1.179" evidence="3 11"/>
<accession>A0ABQ5X7W6</accession>
<dbReference type="NCBIfam" id="NF004970">
    <property type="entry name" value="PRK06333.1"/>
    <property type="match status" value="1"/>
</dbReference>
<dbReference type="EMBL" id="BSOA01000002">
    <property type="protein sequence ID" value="GLQ86640.1"/>
    <property type="molecule type" value="Genomic_DNA"/>
</dbReference>
<dbReference type="Gene3D" id="3.40.47.10">
    <property type="match status" value="1"/>
</dbReference>
<evidence type="ECO:0000256" key="5">
    <source>
        <dbReference type="ARBA" id="ARBA00022516"/>
    </source>
</evidence>
<evidence type="ECO:0000256" key="12">
    <source>
        <dbReference type="RuleBase" id="RU003694"/>
    </source>
</evidence>
<proteinExistence type="inferred from homology"/>
<dbReference type="NCBIfam" id="NF005589">
    <property type="entry name" value="PRK07314.1"/>
    <property type="match status" value="1"/>
</dbReference>
<comment type="function">
    <text evidence="11">Involved in the type II fatty acid elongation cycle. Catalyzes the elongation of a wide range of acyl-ACP by the addition of two carbons from malonyl-ACP to an acyl acceptor. Can efficiently catalyze the conversion of palmitoleoyl-ACP (cis-hexadec-9-enoyl-ACP) to cis-vaccenoyl-ACP (cis-octadec-11-enoyl-ACP), an essential step in the thermal regulation of fatty acid composition.</text>
</comment>
<dbReference type="Pfam" id="PF02801">
    <property type="entry name" value="Ketoacyl-synt_C"/>
    <property type="match status" value="1"/>
</dbReference>
<evidence type="ECO:0000313" key="14">
    <source>
        <dbReference type="EMBL" id="GLQ86640.1"/>
    </source>
</evidence>
<dbReference type="InterPro" id="IPR016039">
    <property type="entry name" value="Thiolase-like"/>
</dbReference>
<keyword evidence="8" id="KW-0443">Lipid metabolism</keyword>
<evidence type="ECO:0000256" key="9">
    <source>
        <dbReference type="ARBA" id="ARBA00023160"/>
    </source>
</evidence>
<dbReference type="InterPro" id="IPR018201">
    <property type="entry name" value="Ketoacyl_synth_AS"/>
</dbReference>
<dbReference type="NCBIfam" id="TIGR03150">
    <property type="entry name" value="fabF"/>
    <property type="match status" value="1"/>
</dbReference>
<dbReference type="InterPro" id="IPR014030">
    <property type="entry name" value="Ketoacyl_synth_N"/>
</dbReference>
<dbReference type="InterPro" id="IPR014031">
    <property type="entry name" value="Ketoacyl_synth_C"/>
</dbReference>
<evidence type="ECO:0000256" key="10">
    <source>
        <dbReference type="ARBA" id="ARBA00023315"/>
    </source>
</evidence>
<keyword evidence="9 11" id="KW-0275">Fatty acid biosynthesis</keyword>
<reference evidence="15" key="1">
    <citation type="journal article" date="2019" name="Int. J. Syst. Evol. Microbiol.">
        <title>The Global Catalogue of Microorganisms (GCM) 10K type strain sequencing project: providing services to taxonomists for standard genome sequencing and annotation.</title>
        <authorList>
            <consortium name="The Broad Institute Genomics Platform"/>
            <consortium name="The Broad Institute Genome Sequencing Center for Infectious Disease"/>
            <person name="Wu L."/>
            <person name="Ma J."/>
        </authorList>
    </citation>
    <scope>NUCLEOTIDE SEQUENCE [LARGE SCALE GENOMIC DNA]</scope>
    <source>
        <strain evidence="15">NBRC 111981</strain>
    </source>
</reference>
<evidence type="ECO:0000256" key="7">
    <source>
        <dbReference type="ARBA" id="ARBA00022832"/>
    </source>
</evidence>
<evidence type="ECO:0000256" key="1">
    <source>
        <dbReference type="ARBA" id="ARBA00005194"/>
    </source>
</evidence>
<evidence type="ECO:0000256" key="4">
    <source>
        <dbReference type="ARBA" id="ARBA00014657"/>
    </source>
</evidence>
<sequence>MKPESMNIHLNDLPHPLGFRRVVATGFGLVTPLGVGVEHCWKNLLSGASGVRPIDRFDTRHLASKIAGQLPRGSKEQGGFDAAEWIEAKDLKKMDAFIVYALAAAVQAVDDANWASISQAERDRTGVMVGSGIGGLPGIEAAARSLERSPGRKLSPFFIPSNLINLAAGHIAIRYGFRGPTHAAVTACASGAHAIGDAARLIALDDADVMIAGGTEATICELGVAGFVAARALSTNFNDQPAQASRPWDSDRDGFVMGEGSGMVVLEEYEHARQRGATIYAEVIGYGMSGDAHHIVATPEDGDGAARAIAAALKRARIAPDAIDYINAHATSTPTGDLTEVAALKRVFAEHAFGGVSISSTKSATGHLLGAAGSVEAILTMLALRDQVAPPTLNLVSPSAECEGMDLVPLQAKSRRIGYALSNSFGFGGTNAALVFGPSPML</sequence>
<keyword evidence="15" id="KW-1185">Reference proteome</keyword>
<protein>
    <recommendedName>
        <fullName evidence="4 11">3-oxoacyl-[acyl-carrier-protein] synthase 2</fullName>
        <ecNumber evidence="3 11">2.3.1.179</ecNumber>
    </recommendedName>
</protein>
<dbReference type="Proteomes" id="UP001156627">
    <property type="component" value="Unassembled WGS sequence"/>
</dbReference>